<dbReference type="OrthoDB" id="8995473at2"/>
<dbReference type="InterPro" id="IPR008533">
    <property type="entry name" value="DUF815"/>
</dbReference>
<dbReference type="InterPro" id="IPR027417">
    <property type="entry name" value="P-loop_NTPase"/>
</dbReference>
<reference evidence="2" key="1">
    <citation type="submission" date="2017-06" db="EMBL/GenBank/DDBJ databases">
        <authorList>
            <person name="LiPuma J."/>
            <person name="Spilker T."/>
        </authorList>
    </citation>
    <scope>NUCLEOTIDE SEQUENCE [LARGE SCALE GENOMIC DNA]</scope>
    <source>
        <strain evidence="2">AU17325</strain>
    </source>
</reference>
<comment type="caution">
    <text evidence="1">The sequence shown here is derived from an EMBL/GenBank/DDBJ whole genome shotgun (WGS) entry which is preliminary data.</text>
</comment>
<gene>
    <name evidence="1" type="ORF">CFB84_38835</name>
</gene>
<protein>
    <submittedName>
        <fullName evidence="1">AAA family ATPase</fullName>
    </submittedName>
</protein>
<organism evidence="1 2">
    <name type="scientific">Burkholderia aenigmatica</name>
    <dbReference type="NCBI Taxonomy" id="2015348"/>
    <lineage>
        <taxon>Bacteria</taxon>
        <taxon>Pseudomonadati</taxon>
        <taxon>Pseudomonadota</taxon>
        <taxon>Betaproteobacteria</taxon>
        <taxon>Burkholderiales</taxon>
        <taxon>Burkholderiaceae</taxon>
        <taxon>Burkholderia</taxon>
        <taxon>Burkholderia cepacia complex</taxon>
    </lineage>
</organism>
<evidence type="ECO:0000313" key="1">
    <source>
        <dbReference type="EMBL" id="OXI33397.1"/>
    </source>
</evidence>
<dbReference type="PANTHER" id="PTHR42935:SF1">
    <property type="entry name" value="SLR0930 PROTEIN"/>
    <property type="match status" value="1"/>
</dbReference>
<dbReference type="Pfam" id="PF05673">
    <property type="entry name" value="DUF815"/>
    <property type="match status" value="1"/>
</dbReference>
<reference evidence="1 2" key="2">
    <citation type="submission" date="2017-08" db="EMBL/GenBank/DDBJ databases">
        <title>WGS of novel Burkholderia cepaca complex species.</title>
        <authorList>
            <person name="Lipuma J."/>
            <person name="Spilker T."/>
        </authorList>
    </citation>
    <scope>NUCLEOTIDE SEQUENCE [LARGE SCALE GENOMIC DNA]</scope>
    <source>
        <strain evidence="1 2">AU17325</strain>
    </source>
</reference>
<dbReference type="AlphaFoldDB" id="A0A228HTE5"/>
<accession>A0A228HTE5</accession>
<name>A0A228HTE5_9BURK</name>
<sequence length="326" mass="35089">MSGDRDMQNLMAALPGGRAAVDGPGLAHQLERIATALEALAGTGQPAAPVDFDAAVAFRWRGFDGGPRTAPLEPITVPALIAFDALRNVDRQVAIVERNTRQFVRGFAANHVLLTGARGTGKSSIVKACLHAFAPHGLRLIEVGKERLGDLPAIVELVRARPERYIVFCDDLSFEAGETGYKELKTVLDGSVASDLSNVLVYATSNRRHLMPEQASDNANVSRAENGELHPGDAVEERISLSERFGIWVTFYGFTQDDYLAVVESRLGEAGFDAAQIRAAREPALQWALERGARSGRIAAQFVRDYAGRLADEGDGSEPAHASRTG</sequence>
<dbReference type="Proteomes" id="UP000214600">
    <property type="component" value="Unassembled WGS sequence"/>
</dbReference>
<evidence type="ECO:0000313" key="2">
    <source>
        <dbReference type="Proteomes" id="UP000214600"/>
    </source>
</evidence>
<proteinExistence type="predicted"/>
<dbReference type="PANTHER" id="PTHR42935">
    <property type="entry name" value="SLR0930 PROTEIN"/>
    <property type="match status" value="1"/>
</dbReference>
<dbReference type="SUPFAM" id="SSF52540">
    <property type="entry name" value="P-loop containing nucleoside triphosphate hydrolases"/>
    <property type="match status" value="1"/>
</dbReference>
<dbReference type="EMBL" id="NKFA01000035">
    <property type="protein sequence ID" value="OXI33397.1"/>
    <property type="molecule type" value="Genomic_DNA"/>
</dbReference>
<dbReference type="Gene3D" id="3.40.50.300">
    <property type="entry name" value="P-loop containing nucleotide triphosphate hydrolases"/>
    <property type="match status" value="1"/>
</dbReference>